<keyword evidence="3" id="KW-0732">Signal</keyword>
<evidence type="ECO:0000259" key="15">
    <source>
        <dbReference type="PROSITE" id="PS51864"/>
    </source>
</evidence>
<keyword evidence="6 12" id="KW-0482">Metalloprotease</keyword>
<evidence type="ECO:0000256" key="2">
    <source>
        <dbReference type="ARBA" id="ARBA00022723"/>
    </source>
</evidence>
<keyword evidence="9" id="KW-0325">Glycoprotein</keyword>
<keyword evidence="10" id="KW-0968">Cytoplasmic vesicle</keyword>
<dbReference type="InterPro" id="IPR006026">
    <property type="entry name" value="Peptidase_Metallo"/>
</dbReference>
<feature type="domain" description="Peptidase M12A" evidence="15">
    <location>
        <begin position="96"/>
        <end position="282"/>
    </location>
</feature>
<dbReference type="AlphaFoldDB" id="A0A7J5X7Y5"/>
<sequence>MHYGRTAFSIQRGRTPSPHPTPTSRSARGRACPAGTSHFLSRRKESKRRREEEVDEEDTVDITTRILTSNNATDEILLEGDLLAPKTKRHEVLVPELLVEERLQRLSDDPLHHEQSIHQVERQKITNAMNAFHRKTCLRFVPYDYISIENKGGCYSSLGKTGGRQVLSLNRRGCVYHGTIQHEINHALGFQHEQTRSDRDSYVRINWQNINPQNAYNFKRHATNNLNTPYDYTSIMHYGRTAFSIQRGKDSITPIPNPNVQIGQRKGMSRWDIVRINKLYRC</sequence>
<dbReference type="GO" id="GO:0042588">
    <property type="term" value="C:zymogen granule"/>
    <property type="evidence" value="ECO:0007669"/>
    <property type="project" value="UniProtKB-SubCell"/>
</dbReference>
<dbReference type="Pfam" id="PF01400">
    <property type="entry name" value="Astacin"/>
    <property type="match status" value="1"/>
</dbReference>
<comment type="caution">
    <text evidence="12">Lacks conserved residue(s) required for the propagation of feature annotation.</text>
</comment>
<feature type="binding site" evidence="12">
    <location>
        <position position="192"/>
    </location>
    <ligand>
        <name>Zn(2+)</name>
        <dbReference type="ChEBI" id="CHEBI:29105"/>
        <note>catalytic</note>
    </ligand>
</feature>
<dbReference type="GO" id="GO:0008270">
    <property type="term" value="F:zinc ion binding"/>
    <property type="evidence" value="ECO:0007669"/>
    <property type="project" value="UniProtKB-UniRule"/>
</dbReference>
<reference evidence="16 17" key="1">
    <citation type="submission" date="2020-03" db="EMBL/GenBank/DDBJ databases">
        <title>Dissostichus mawsoni Genome sequencing and assembly.</title>
        <authorList>
            <person name="Park H."/>
        </authorList>
    </citation>
    <scope>NUCLEOTIDE SEQUENCE [LARGE SCALE GENOMIC DNA]</scope>
    <source>
        <strain evidence="16">DM0001</strain>
        <tissue evidence="16">Muscle</tissue>
    </source>
</reference>
<feature type="binding site" evidence="12">
    <location>
        <position position="182"/>
    </location>
    <ligand>
        <name>Zn(2+)</name>
        <dbReference type="ChEBI" id="CHEBI:29105"/>
        <note>catalytic</note>
    </ligand>
</feature>
<comment type="cofactor">
    <cofactor evidence="12 13">
        <name>Zn(2+)</name>
        <dbReference type="ChEBI" id="CHEBI:29105"/>
    </cofactor>
    <text evidence="12 13">Binds 1 zinc ion per subunit.</text>
</comment>
<keyword evidence="8" id="KW-1015">Disulfide bond</keyword>
<dbReference type="GO" id="GO:0006508">
    <property type="term" value="P:proteolysis"/>
    <property type="evidence" value="ECO:0007669"/>
    <property type="project" value="UniProtKB-KW"/>
</dbReference>
<evidence type="ECO:0000256" key="5">
    <source>
        <dbReference type="ARBA" id="ARBA00022833"/>
    </source>
</evidence>
<evidence type="ECO:0000256" key="11">
    <source>
        <dbReference type="ARBA" id="ARBA00024324"/>
    </source>
</evidence>
<evidence type="ECO:0000256" key="9">
    <source>
        <dbReference type="ARBA" id="ARBA00023180"/>
    </source>
</evidence>
<dbReference type="SUPFAM" id="SSF55486">
    <property type="entry name" value="Metalloproteases ('zincins'), catalytic domain"/>
    <property type="match status" value="1"/>
</dbReference>
<evidence type="ECO:0000256" key="14">
    <source>
        <dbReference type="SAM" id="MobiDB-lite"/>
    </source>
</evidence>
<dbReference type="InterPro" id="IPR001506">
    <property type="entry name" value="Peptidase_M12A"/>
</dbReference>
<feature type="compositionally biased region" description="Low complexity" evidence="14">
    <location>
        <begin position="12"/>
        <end position="26"/>
    </location>
</feature>
<gene>
    <name evidence="16" type="ORF">F7725_026769</name>
</gene>
<accession>A0A7J5X7Y5</accession>
<keyword evidence="17" id="KW-1185">Reference proteome</keyword>
<evidence type="ECO:0000256" key="10">
    <source>
        <dbReference type="ARBA" id="ARBA00023329"/>
    </source>
</evidence>
<keyword evidence="1 12" id="KW-0645">Protease</keyword>
<dbReference type="GO" id="GO:0004222">
    <property type="term" value="F:metalloendopeptidase activity"/>
    <property type="evidence" value="ECO:0007669"/>
    <property type="project" value="UniProtKB-UniRule"/>
</dbReference>
<dbReference type="OrthoDB" id="291007at2759"/>
<comment type="subcellular location">
    <subcellularLocation>
        <location evidence="11">Zymogen granule</location>
    </subcellularLocation>
</comment>
<evidence type="ECO:0000256" key="7">
    <source>
        <dbReference type="ARBA" id="ARBA00023145"/>
    </source>
</evidence>
<feature type="region of interest" description="Disordered" evidence="14">
    <location>
        <begin position="1"/>
        <end position="57"/>
    </location>
</feature>
<proteinExistence type="predicted"/>
<protein>
    <recommendedName>
        <fullName evidence="13">Metalloendopeptidase</fullName>
        <ecNumber evidence="13">3.4.24.-</ecNumber>
    </recommendedName>
</protein>
<dbReference type="Proteomes" id="UP000518266">
    <property type="component" value="Unassembled WGS sequence"/>
</dbReference>
<dbReference type="EC" id="3.4.24.-" evidence="13"/>
<evidence type="ECO:0000256" key="8">
    <source>
        <dbReference type="ARBA" id="ARBA00023157"/>
    </source>
</evidence>
<dbReference type="EMBL" id="JAAKFY010000027">
    <property type="protein sequence ID" value="KAF3833104.1"/>
    <property type="molecule type" value="Genomic_DNA"/>
</dbReference>
<evidence type="ECO:0000256" key="4">
    <source>
        <dbReference type="ARBA" id="ARBA00022801"/>
    </source>
</evidence>
<evidence type="ECO:0000256" key="12">
    <source>
        <dbReference type="PROSITE-ProRule" id="PRU01211"/>
    </source>
</evidence>
<evidence type="ECO:0000256" key="3">
    <source>
        <dbReference type="ARBA" id="ARBA00022729"/>
    </source>
</evidence>
<evidence type="ECO:0000313" key="17">
    <source>
        <dbReference type="Proteomes" id="UP000518266"/>
    </source>
</evidence>
<dbReference type="PROSITE" id="PS51864">
    <property type="entry name" value="ASTACIN"/>
    <property type="match status" value="1"/>
</dbReference>
<feature type="active site" evidence="12">
    <location>
        <position position="183"/>
    </location>
</feature>
<dbReference type="PRINTS" id="PR00480">
    <property type="entry name" value="ASTACIN"/>
</dbReference>
<dbReference type="PANTHER" id="PTHR10127">
    <property type="entry name" value="DISCOIDIN, CUB, EGF, LAMININ , AND ZINC METALLOPROTEASE DOMAIN CONTAINING"/>
    <property type="match status" value="1"/>
</dbReference>
<keyword evidence="2 12" id="KW-0479">Metal-binding</keyword>
<keyword evidence="7" id="KW-0865">Zymogen</keyword>
<evidence type="ECO:0000313" key="16">
    <source>
        <dbReference type="EMBL" id="KAF3833104.1"/>
    </source>
</evidence>
<dbReference type="SMART" id="SM00235">
    <property type="entry name" value="ZnMc"/>
    <property type="match status" value="1"/>
</dbReference>
<evidence type="ECO:0000256" key="1">
    <source>
        <dbReference type="ARBA" id="ARBA00022670"/>
    </source>
</evidence>
<organism evidence="16 17">
    <name type="scientific">Dissostichus mawsoni</name>
    <name type="common">Antarctic cod</name>
    <dbReference type="NCBI Taxonomy" id="36200"/>
    <lineage>
        <taxon>Eukaryota</taxon>
        <taxon>Metazoa</taxon>
        <taxon>Chordata</taxon>
        <taxon>Craniata</taxon>
        <taxon>Vertebrata</taxon>
        <taxon>Euteleostomi</taxon>
        <taxon>Actinopterygii</taxon>
        <taxon>Neopterygii</taxon>
        <taxon>Teleostei</taxon>
        <taxon>Neoteleostei</taxon>
        <taxon>Acanthomorphata</taxon>
        <taxon>Eupercaria</taxon>
        <taxon>Perciformes</taxon>
        <taxon>Notothenioidei</taxon>
        <taxon>Nototheniidae</taxon>
        <taxon>Dissostichus</taxon>
    </lineage>
</organism>
<keyword evidence="4 12" id="KW-0378">Hydrolase</keyword>
<evidence type="ECO:0000256" key="13">
    <source>
        <dbReference type="RuleBase" id="RU361183"/>
    </source>
</evidence>
<comment type="caution">
    <text evidence="16">The sequence shown here is derived from an EMBL/GenBank/DDBJ whole genome shotgun (WGS) entry which is preliminary data.</text>
</comment>
<dbReference type="PANTHER" id="PTHR10127:SF839">
    <property type="entry name" value="HATCHING ENZYME 1.2-RELATED"/>
    <property type="match status" value="1"/>
</dbReference>
<dbReference type="FunFam" id="3.40.390.10:FF:000040">
    <property type="entry name" value="Metalloendopeptidase"/>
    <property type="match status" value="1"/>
</dbReference>
<dbReference type="Gene3D" id="3.40.390.10">
    <property type="entry name" value="Collagenase (Catalytic Domain)"/>
    <property type="match status" value="1"/>
</dbReference>
<dbReference type="InterPro" id="IPR024079">
    <property type="entry name" value="MetalloPept_cat_dom_sf"/>
</dbReference>
<keyword evidence="5 12" id="KW-0862">Zinc</keyword>
<feature type="binding site" evidence="12">
    <location>
        <position position="186"/>
    </location>
    <ligand>
        <name>Zn(2+)</name>
        <dbReference type="ChEBI" id="CHEBI:29105"/>
        <note>catalytic</note>
    </ligand>
</feature>
<name>A0A7J5X7Y5_DISMA</name>
<evidence type="ECO:0000256" key="6">
    <source>
        <dbReference type="ARBA" id="ARBA00023049"/>
    </source>
</evidence>